<feature type="compositionally biased region" description="Low complexity" evidence="2">
    <location>
        <begin position="146"/>
        <end position="159"/>
    </location>
</feature>
<dbReference type="EC" id="3.1.-.-" evidence="1"/>
<name>A0AAD5YI21_9APHY</name>
<keyword evidence="1" id="KW-0378">Hydrolase</keyword>
<keyword evidence="1" id="KW-0813">Transport</keyword>
<feature type="compositionally biased region" description="Basic and acidic residues" evidence="2">
    <location>
        <begin position="280"/>
        <end position="297"/>
    </location>
</feature>
<keyword evidence="1" id="KW-0653">Protein transport</keyword>
<feature type="compositionally biased region" description="Basic and acidic residues" evidence="2">
    <location>
        <begin position="604"/>
        <end position="619"/>
    </location>
</feature>
<feature type="region of interest" description="Disordered" evidence="2">
    <location>
        <begin position="280"/>
        <end position="299"/>
    </location>
</feature>
<evidence type="ECO:0000256" key="2">
    <source>
        <dbReference type="SAM" id="MobiDB-lite"/>
    </source>
</evidence>
<feature type="region of interest" description="Disordered" evidence="2">
    <location>
        <begin position="132"/>
        <end position="162"/>
    </location>
</feature>
<feature type="region of interest" description="Disordered" evidence="2">
    <location>
        <begin position="73"/>
        <end position="103"/>
    </location>
</feature>
<reference evidence="4" key="1">
    <citation type="submission" date="2022-07" db="EMBL/GenBank/DDBJ databases">
        <title>Genome Sequence of Physisporinus lineatus.</title>
        <authorList>
            <person name="Buettner E."/>
        </authorList>
    </citation>
    <scope>NUCLEOTIDE SEQUENCE</scope>
    <source>
        <strain evidence="4">VT162</strain>
    </source>
</reference>
<dbReference type="SUPFAM" id="SSF53474">
    <property type="entry name" value="alpha/beta-Hydrolases"/>
    <property type="match status" value="1"/>
</dbReference>
<comment type="similarity">
    <text evidence="1">Belongs to the GPI inositol-deacylase family.</text>
</comment>
<evidence type="ECO:0000256" key="1">
    <source>
        <dbReference type="RuleBase" id="RU365011"/>
    </source>
</evidence>
<evidence type="ECO:0000313" key="5">
    <source>
        <dbReference type="Proteomes" id="UP001212997"/>
    </source>
</evidence>
<dbReference type="Pfam" id="PF07819">
    <property type="entry name" value="PGAP1"/>
    <property type="match status" value="1"/>
</dbReference>
<dbReference type="InterPro" id="IPR012908">
    <property type="entry name" value="PGAP1-ab_dom-like"/>
</dbReference>
<keyword evidence="1" id="KW-0256">Endoplasmic reticulum</keyword>
<dbReference type="EMBL" id="JANAWD010000240">
    <property type="protein sequence ID" value="KAJ3483134.1"/>
    <property type="molecule type" value="Genomic_DNA"/>
</dbReference>
<dbReference type="AlphaFoldDB" id="A0AAD5YI21"/>
<feature type="domain" description="GPI inositol-deacylase PGAP1-like alpha/beta" evidence="3">
    <location>
        <begin position="373"/>
        <end position="418"/>
    </location>
</feature>
<dbReference type="GO" id="GO:0015031">
    <property type="term" value="P:protein transport"/>
    <property type="evidence" value="ECO:0007669"/>
    <property type="project" value="UniProtKB-KW"/>
</dbReference>
<sequence>MRLARTRPPSPRYTLPQTNKKSMPFPYSNRPVHTSRAASISGPSTSSQSLPQSHKRDSSHPVLPVLRWLAGEHRASRSSSASSSKASTPTHSNPPSPSAVSALSDALHDDPILIEVRSPTSVDLPCLPEAARLHPSSHTSRPPNFLTSLTRSTLPTASLSPPPSYTAFRNKYTDPFDDPFTRTEYNYNEDLDLLYSPTPEPLAMPHTPAPAHLTRSPPTLSMSRGRSSIDSLRSIQERGSRGLHTTPPQRLTLPTLPVIRSWFTSEDALVGKENMDPFLDEQDRAKDPQTQRKHIQDRYASPKNPVVFCHGLLGFDTVTVGPSMAPIQVSHWRGIKDALEANGVEVLITRVPATSSPIDRAKVLEEKISAAYPGRSVHLIGHSMGGLDCRYLTTHLKTRKFNVLSITTIATPHRGSSFADHFLNTVGPERMPSILSLLDMLPNGGGDGKAFEFLTVENMRRFNEDTPDVPGVKYFSWGAVYNPGLIDTWKWPHSVIMDKEGPNDGLVSMESAKWGTYLGTLEDVNHLDLVGWVNTARYKWAEIMGREIKFKPATFYLSVADNIARAVEGQELHRLQEGADQVDQEILEETERAQMAESLAKGGPSRESRGGQIGRRKDTGQGAVSAKRKASAGVDSDVPSLRL</sequence>
<dbReference type="GO" id="GO:0016788">
    <property type="term" value="F:hydrolase activity, acting on ester bonds"/>
    <property type="evidence" value="ECO:0007669"/>
    <property type="project" value="InterPro"/>
</dbReference>
<dbReference type="InterPro" id="IPR029058">
    <property type="entry name" value="AB_hydrolase_fold"/>
</dbReference>
<protein>
    <recommendedName>
        <fullName evidence="1">GPI inositol-deacylase</fullName>
        <ecNumber evidence="1">3.1.-.-</ecNumber>
    </recommendedName>
</protein>
<dbReference type="Proteomes" id="UP001212997">
    <property type="component" value="Unassembled WGS sequence"/>
</dbReference>
<keyword evidence="1" id="KW-0472">Membrane</keyword>
<accession>A0AAD5YI21</accession>
<comment type="subcellular location">
    <subcellularLocation>
        <location evidence="1">Endoplasmic reticulum membrane</location>
    </subcellularLocation>
</comment>
<keyword evidence="5" id="KW-1185">Reference proteome</keyword>
<proteinExistence type="inferred from homology"/>
<feature type="compositionally biased region" description="Polar residues" evidence="2">
    <location>
        <begin position="36"/>
        <end position="52"/>
    </location>
</feature>
<dbReference type="GO" id="GO:0005789">
    <property type="term" value="C:endoplasmic reticulum membrane"/>
    <property type="evidence" value="ECO:0007669"/>
    <property type="project" value="UniProtKB-SubCell"/>
</dbReference>
<dbReference type="PANTHER" id="PTHR11440">
    <property type="entry name" value="LECITHIN-CHOLESTEROL ACYLTRANSFERASE-RELATED"/>
    <property type="match status" value="1"/>
</dbReference>
<feature type="region of interest" description="Disordered" evidence="2">
    <location>
        <begin position="1"/>
        <end position="60"/>
    </location>
</feature>
<evidence type="ECO:0000259" key="3">
    <source>
        <dbReference type="Pfam" id="PF07819"/>
    </source>
</evidence>
<feature type="region of interest" description="Disordered" evidence="2">
    <location>
        <begin position="594"/>
        <end position="643"/>
    </location>
</feature>
<comment type="function">
    <text evidence="1">Involved in inositol deacylation of GPI-anchored proteins which plays important roles in the quality control and ER-associated degradation of GPI-anchored proteins.</text>
</comment>
<dbReference type="Gene3D" id="3.40.50.1820">
    <property type="entry name" value="alpha/beta hydrolase"/>
    <property type="match status" value="1"/>
</dbReference>
<organism evidence="4 5">
    <name type="scientific">Meripilus lineatus</name>
    <dbReference type="NCBI Taxonomy" id="2056292"/>
    <lineage>
        <taxon>Eukaryota</taxon>
        <taxon>Fungi</taxon>
        <taxon>Dikarya</taxon>
        <taxon>Basidiomycota</taxon>
        <taxon>Agaricomycotina</taxon>
        <taxon>Agaricomycetes</taxon>
        <taxon>Polyporales</taxon>
        <taxon>Meripilaceae</taxon>
        <taxon>Meripilus</taxon>
    </lineage>
</organism>
<comment type="caution">
    <text evidence="4">The sequence shown here is derived from an EMBL/GenBank/DDBJ whole genome shotgun (WGS) entry which is preliminary data.</text>
</comment>
<gene>
    <name evidence="4" type="ORF">NLI96_g6514</name>
</gene>
<evidence type="ECO:0000313" key="4">
    <source>
        <dbReference type="EMBL" id="KAJ3483134.1"/>
    </source>
</evidence>
<feature type="compositionally biased region" description="Low complexity" evidence="2">
    <location>
        <begin position="77"/>
        <end position="91"/>
    </location>
</feature>